<accession>A0A504X7V0</accession>
<dbReference type="AlphaFoldDB" id="A0A504X7V0"/>
<feature type="compositionally biased region" description="Basic residues" evidence="1">
    <location>
        <begin position="230"/>
        <end position="239"/>
    </location>
</feature>
<sequence length="288" mass="31390">MKEPTDPFPKPQRPDDSPTSCRPVALATDIRKLLGHMILRRLGGHVANRLQPHRHGFRPHRSTVGGAARTKAALWRRRVDERSSPKLLGAFGGFHANAAAFSSGYTGDKAAACRQRPSRLAKRPCSLWEDGAVQTGILPGATATPYCNSMPAGAAAAGRGQLARSCRTECQAVGLELELQRRQLDELRREKLMAVAAPDSVFLPMALGAGPKTAGDESTVAKLTSLQNRQRQRRRRQLHGSRAGSPRRTLDAARWDQDMQCSQVRAESAAQRVPDEEARKGRKSLIGA</sequence>
<organism evidence="2 3">
    <name type="scientific">Leishmania donovani</name>
    <dbReference type="NCBI Taxonomy" id="5661"/>
    <lineage>
        <taxon>Eukaryota</taxon>
        <taxon>Discoba</taxon>
        <taxon>Euglenozoa</taxon>
        <taxon>Kinetoplastea</taxon>
        <taxon>Metakinetoplastina</taxon>
        <taxon>Trypanosomatida</taxon>
        <taxon>Trypanosomatidae</taxon>
        <taxon>Leishmaniinae</taxon>
        <taxon>Leishmania</taxon>
    </lineage>
</organism>
<protein>
    <submittedName>
        <fullName evidence="2">Uncharacterized protein</fullName>
    </submittedName>
</protein>
<reference evidence="3" key="1">
    <citation type="submission" date="2019-02" db="EMBL/GenBank/DDBJ databases">
        <title>FDA dAtabase for Regulatory Grade micrObial Sequences (FDA-ARGOS): Supporting development and validation of Infectious Disease Dx tests.</title>
        <authorList>
            <person name="Duncan R."/>
            <person name="Fisher C."/>
            <person name="Tallon L."/>
            <person name="Sadzewicz L."/>
            <person name="Sengamalay N."/>
            <person name="Ott S."/>
            <person name="Godinez A."/>
            <person name="Nagaraj S."/>
            <person name="Vavikolanu K."/>
            <person name="Nadendla S."/>
            <person name="Aluvathingal J."/>
            <person name="Sichtig H."/>
        </authorList>
    </citation>
    <scope>NUCLEOTIDE SEQUENCE [LARGE SCALE GENOMIC DNA]</scope>
    <source>
        <strain evidence="3">FDAARGOS_361</strain>
    </source>
</reference>
<dbReference type="Proteomes" id="UP000318447">
    <property type="component" value="Unassembled WGS sequence"/>
</dbReference>
<feature type="compositionally biased region" description="Basic and acidic residues" evidence="1">
    <location>
        <begin position="248"/>
        <end position="257"/>
    </location>
</feature>
<evidence type="ECO:0000256" key="1">
    <source>
        <dbReference type="SAM" id="MobiDB-lite"/>
    </source>
</evidence>
<comment type="caution">
    <text evidence="2">The sequence shown here is derived from an EMBL/GenBank/DDBJ whole genome shotgun (WGS) entry which is preliminary data.</text>
</comment>
<evidence type="ECO:0000313" key="3">
    <source>
        <dbReference type="Proteomes" id="UP000318447"/>
    </source>
</evidence>
<feature type="region of interest" description="Disordered" evidence="1">
    <location>
        <begin position="1"/>
        <end position="22"/>
    </location>
</feature>
<gene>
    <name evidence="2" type="ORF">CGC21_33135</name>
</gene>
<name>A0A504X7V0_LEIDO</name>
<evidence type="ECO:0000313" key="2">
    <source>
        <dbReference type="EMBL" id="TPP45136.1"/>
    </source>
</evidence>
<feature type="region of interest" description="Disordered" evidence="1">
    <location>
        <begin position="226"/>
        <end position="288"/>
    </location>
</feature>
<proteinExistence type="predicted"/>
<feature type="compositionally biased region" description="Pro residues" evidence="1">
    <location>
        <begin position="1"/>
        <end position="11"/>
    </location>
</feature>
<dbReference type="EMBL" id="RHLC01000031">
    <property type="protein sequence ID" value="TPP45136.1"/>
    <property type="molecule type" value="Genomic_DNA"/>
</dbReference>